<accession>A0ABW1BMU7</accession>
<feature type="domain" description="Transposase IS701-like DDE" evidence="1">
    <location>
        <begin position="4"/>
        <end position="50"/>
    </location>
</feature>
<keyword evidence="3" id="KW-1185">Reference proteome</keyword>
<gene>
    <name evidence="2" type="ORF">ACFPUY_03205</name>
</gene>
<dbReference type="Pfam" id="PF13546">
    <property type="entry name" value="DDE_5"/>
    <property type="match status" value="1"/>
</dbReference>
<comment type="caution">
    <text evidence="2">The sequence shown here is derived from an EMBL/GenBank/DDBJ whole genome shotgun (WGS) entry which is preliminary data.</text>
</comment>
<evidence type="ECO:0000259" key="1">
    <source>
        <dbReference type="Pfam" id="PF13546"/>
    </source>
</evidence>
<dbReference type="RefSeq" id="WP_246639912.1">
    <property type="nucleotide sequence ID" value="NZ_JBHSNW010000001.1"/>
</dbReference>
<proteinExistence type="predicted"/>
<organism evidence="2 3">
    <name type="scientific">Nonomuraea harbinensis</name>
    <dbReference type="NCBI Taxonomy" id="1286938"/>
    <lineage>
        <taxon>Bacteria</taxon>
        <taxon>Bacillati</taxon>
        <taxon>Actinomycetota</taxon>
        <taxon>Actinomycetes</taxon>
        <taxon>Streptosporangiales</taxon>
        <taxon>Streptosporangiaceae</taxon>
        <taxon>Nonomuraea</taxon>
    </lineage>
</organism>
<name>A0ABW1BMU7_9ACTN</name>
<dbReference type="Proteomes" id="UP001596096">
    <property type="component" value="Unassembled WGS sequence"/>
</dbReference>
<reference evidence="3" key="1">
    <citation type="journal article" date="2019" name="Int. J. Syst. Evol. Microbiol.">
        <title>The Global Catalogue of Microorganisms (GCM) 10K type strain sequencing project: providing services to taxonomists for standard genome sequencing and annotation.</title>
        <authorList>
            <consortium name="The Broad Institute Genomics Platform"/>
            <consortium name="The Broad Institute Genome Sequencing Center for Infectious Disease"/>
            <person name="Wu L."/>
            <person name="Ma J."/>
        </authorList>
    </citation>
    <scope>NUCLEOTIDE SEQUENCE [LARGE SCALE GENOMIC DNA]</scope>
    <source>
        <strain evidence="3">CGMCC 4.7106</strain>
    </source>
</reference>
<evidence type="ECO:0000313" key="3">
    <source>
        <dbReference type="Proteomes" id="UP001596096"/>
    </source>
</evidence>
<dbReference type="EMBL" id="JBHSNW010000001">
    <property type="protein sequence ID" value="MFC5814076.1"/>
    <property type="molecule type" value="Genomic_DNA"/>
</dbReference>
<dbReference type="InterPro" id="IPR038721">
    <property type="entry name" value="IS701-like_DDE_dom"/>
</dbReference>
<protein>
    <submittedName>
        <fullName evidence="2">Transposase</fullName>
    </submittedName>
</protein>
<evidence type="ECO:0000313" key="2">
    <source>
        <dbReference type="EMBL" id="MFC5814076.1"/>
    </source>
</evidence>
<sequence>MQAVIERTLEAGVPFGWVTADEAYGDNGPLRCFLEGRQIGYVLAISRAHQISTRAGKVRADVVAARVPR</sequence>